<dbReference type="InterPro" id="IPR036271">
    <property type="entry name" value="Tet_transcr_reg_TetR-rel_C_sf"/>
</dbReference>
<protein>
    <submittedName>
        <fullName evidence="4">TetR family transcriptional regulator</fullName>
    </submittedName>
</protein>
<dbReference type="Proteomes" id="UP000597656">
    <property type="component" value="Unassembled WGS sequence"/>
</dbReference>
<evidence type="ECO:0000259" key="3">
    <source>
        <dbReference type="Pfam" id="PF16859"/>
    </source>
</evidence>
<feature type="domain" description="Tetracyclin repressor-like C-terminal" evidence="3">
    <location>
        <begin position="73"/>
        <end position="183"/>
    </location>
</feature>
<dbReference type="EMBL" id="BMNC01000022">
    <property type="protein sequence ID" value="GGN25956.1"/>
    <property type="molecule type" value="Genomic_DNA"/>
</dbReference>
<organism evidence="4 5">
    <name type="scientific">Lentzea pudingi</name>
    <dbReference type="NCBI Taxonomy" id="1789439"/>
    <lineage>
        <taxon>Bacteria</taxon>
        <taxon>Bacillati</taxon>
        <taxon>Actinomycetota</taxon>
        <taxon>Actinomycetes</taxon>
        <taxon>Pseudonocardiales</taxon>
        <taxon>Pseudonocardiaceae</taxon>
        <taxon>Lentzea</taxon>
    </lineage>
</organism>
<evidence type="ECO:0000313" key="4">
    <source>
        <dbReference type="EMBL" id="GGN25956.1"/>
    </source>
</evidence>
<keyword evidence="2" id="KW-0804">Transcription</keyword>
<proteinExistence type="predicted"/>
<sequence length="191" mass="20899">MATERRRGEVLIRAIHEAVVAEVVEAGLGQLTMEGIARRAATAKTVLYRRWSTPFELLIDALGEAYPVEVPTPAADDLRADLITALTLLTKWMATPAATAVLAITSERERYPELAETLWDKVFDPRGGTFTTTVLRWYASRGRLDPARLTPITTQIGEALVFKLAIDNARIPSADELAAIVDEALLPALGF</sequence>
<dbReference type="InterPro" id="IPR009057">
    <property type="entry name" value="Homeodomain-like_sf"/>
</dbReference>
<evidence type="ECO:0000256" key="2">
    <source>
        <dbReference type="ARBA" id="ARBA00023163"/>
    </source>
</evidence>
<reference evidence="5" key="1">
    <citation type="journal article" date="2019" name="Int. J. Syst. Evol. Microbiol.">
        <title>The Global Catalogue of Microorganisms (GCM) 10K type strain sequencing project: providing services to taxonomists for standard genome sequencing and annotation.</title>
        <authorList>
            <consortium name="The Broad Institute Genomics Platform"/>
            <consortium name="The Broad Institute Genome Sequencing Center for Infectious Disease"/>
            <person name="Wu L."/>
            <person name="Ma J."/>
        </authorList>
    </citation>
    <scope>NUCLEOTIDE SEQUENCE [LARGE SCALE GENOMIC DNA]</scope>
    <source>
        <strain evidence="5">CGMCC 4.7319</strain>
    </source>
</reference>
<dbReference type="SUPFAM" id="SSF48498">
    <property type="entry name" value="Tetracyclin repressor-like, C-terminal domain"/>
    <property type="match status" value="1"/>
</dbReference>
<dbReference type="Gene3D" id="1.10.10.60">
    <property type="entry name" value="Homeodomain-like"/>
    <property type="match status" value="1"/>
</dbReference>
<keyword evidence="1" id="KW-0805">Transcription regulation</keyword>
<dbReference type="Pfam" id="PF16859">
    <property type="entry name" value="TetR_C_11"/>
    <property type="match status" value="1"/>
</dbReference>
<dbReference type="Gene3D" id="1.10.357.10">
    <property type="entry name" value="Tetracycline Repressor, domain 2"/>
    <property type="match status" value="1"/>
</dbReference>
<name>A0ABQ2ISP1_9PSEU</name>
<accession>A0ABQ2ISP1</accession>
<gene>
    <name evidence="4" type="ORF">GCM10011609_80610</name>
</gene>
<dbReference type="RefSeq" id="WP_229694204.1">
    <property type="nucleotide sequence ID" value="NZ_BMNC01000022.1"/>
</dbReference>
<dbReference type="InterPro" id="IPR011075">
    <property type="entry name" value="TetR_C"/>
</dbReference>
<evidence type="ECO:0000313" key="5">
    <source>
        <dbReference type="Proteomes" id="UP000597656"/>
    </source>
</evidence>
<dbReference type="SUPFAM" id="SSF46689">
    <property type="entry name" value="Homeodomain-like"/>
    <property type="match status" value="1"/>
</dbReference>
<comment type="caution">
    <text evidence="4">The sequence shown here is derived from an EMBL/GenBank/DDBJ whole genome shotgun (WGS) entry which is preliminary data.</text>
</comment>
<evidence type="ECO:0000256" key="1">
    <source>
        <dbReference type="ARBA" id="ARBA00023015"/>
    </source>
</evidence>
<keyword evidence="5" id="KW-1185">Reference proteome</keyword>